<evidence type="ECO:0000256" key="5">
    <source>
        <dbReference type="ARBA" id="ARBA00023163"/>
    </source>
</evidence>
<dbReference type="InterPro" id="IPR039420">
    <property type="entry name" value="WalR-like"/>
</dbReference>
<protein>
    <submittedName>
        <fullName evidence="9">Two-component system response regulator UvrY</fullName>
    </submittedName>
</protein>
<dbReference type="InterPro" id="IPR001789">
    <property type="entry name" value="Sig_transdc_resp-reg_receiver"/>
</dbReference>
<keyword evidence="10" id="KW-1185">Reference proteome</keyword>
<keyword evidence="1 6" id="KW-0597">Phosphoprotein</keyword>
<feature type="modified residue" description="4-aspartylphosphate" evidence="6">
    <location>
        <position position="86"/>
    </location>
</feature>
<sequence length="244" mass="26919">MFHPSLPFNKAPVSCAIILTTINEKEAIDIVSNIRVMLVDDHDLIRYGLRRLLEDQPGIEVVDEANSGEVALEKVRTVKPDVILMDINMPGIGGFEATARLSKTHPDSRVIVLTVHSEGPLPKRLLEAGAVGYLTKGCPVEEMVEAIQKVNAGQRYIAPSIAQQLALSMLPGEESLIDVLSQRELQVLIMISQGMRTNAISEQLSLSPKTISTYRKRLHEKLDVSNDVEMMHLAIKHGLLDSDL</sequence>
<evidence type="ECO:0000259" key="7">
    <source>
        <dbReference type="PROSITE" id="PS50043"/>
    </source>
</evidence>
<dbReference type="CDD" id="cd06170">
    <property type="entry name" value="LuxR_C_like"/>
    <property type="match status" value="1"/>
</dbReference>
<evidence type="ECO:0000313" key="9">
    <source>
        <dbReference type="EMBL" id="RDH86022.1"/>
    </source>
</evidence>
<keyword evidence="4" id="KW-0238">DNA-binding</keyword>
<keyword evidence="3" id="KW-0805">Transcription regulation</keyword>
<keyword evidence="5" id="KW-0804">Transcription</keyword>
<dbReference type="InterPro" id="IPR011006">
    <property type="entry name" value="CheY-like_superfamily"/>
</dbReference>
<dbReference type="PROSITE" id="PS00622">
    <property type="entry name" value="HTH_LUXR_1"/>
    <property type="match status" value="1"/>
</dbReference>
<dbReference type="Gene3D" id="3.40.50.2300">
    <property type="match status" value="1"/>
</dbReference>
<dbReference type="InterPro" id="IPR058245">
    <property type="entry name" value="NreC/VraR/RcsB-like_REC"/>
</dbReference>
<accession>A0A370DM86</accession>
<name>A0A370DM86_9GAMM</name>
<dbReference type="GO" id="GO:0003677">
    <property type="term" value="F:DNA binding"/>
    <property type="evidence" value="ECO:0007669"/>
    <property type="project" value="UniProtKB-KW"/>
</dbReference>
<feature type="domain" description="HTH luxR-type" evidence="7">
    <location>
        <begin position="173"/>
        <end position="238"/>
    </location>
</feature>
<dbReference type="NCBIfam" id="NF007018">
    <property type="entry name" value="PRK09483.1"/>
    <property type="match status" value="1"/>
</dbReference>
<dbReference type="SUPFAM" id="SSF46894">
    <property type="entry name" value="C-terminal effector domain of the bipartite response regulators"/>
    <property type="match status" value="1"/>
</dbReference>
<dbReference type="GO" id="GO:0000160">
    <property type="term" value="P:phosphorelay signal transduction system"/>
    <property type="evidence" value="ECO:0007669"/>
    <property type="project" value="UniProtKB-KW"/>
</dbReference>
<evidence type="ECO:0000256" key="1">
    <source>
        <dbReference type="ARBA" id="ARBA00022553"/>
    </source>
</evidence>
<dbReference type="CDD" id="cd17535">
    <property type="entry name" value="REC_NarL-like"/>
    <property type="match status" value="1"/>
</dbReference>
<evidence type="ECO:0000256" key="2">
    <source>
        <dbReference type="ARBA" id="ARBA00023012"/>
    </source>
</evidence>
<feature type="domain" description="Response regulatory" evidence="8">
    <location>
        <begin position="35"/>
        <end position="151"/>
    </location>
</feature>
<dbReference type="EMBL" id="QFXC01000002">
    <property type="protein sequence ID" value="RDH86022.1"/>
    <property type="molecule type" value="Genomic_DNA"/>
</dbReference>
<dbReference type="Pfam" id="PF00072">
    <property type="entry name" value="Response_reg"/>
    <property type="match status" value="1"/>
</dbReference>
<dbReference type="PROSITE" id="PS50043">
    <property type="entry name" value="HTH_LUXR_2"/>
    <property type="match status" value="1"/>
</dbReference>
<gene>
    <name evidence="9" type="ORF">DIZ80_00700</name>
</gene>
<organism evidence="9 10">
    <name type="scientific">endosymbiont of Galathealinum brachiosum</name>
    <dbReference type="NCBI Taxonomy" id="2200906"/>
    <lineage>
        <taxon>Bacteria</taxon>
        <taxon>Pseudomonadati</taxon>
        <taxon>Pseudomonadota</taxon>
        <taxon>Gammaproteobacteria</taxon>
        <taxon>sulfur-oxidizing symbionts</taxon>
    </lineage>
</organism>
<keyword evidence="2" id="KW-0902">Two-component regulatory system</keyword>
<dbReference type="AlphaFoldDB" id="A0A370DM86"/>
<dbReference type="PANTHER" id="PTHR43214:SF3">
    <property type="entry name" value="RESPONSE REGULATOR UVRY"/>
    <property type="match status" value="1"/>
</dbReference>
<comment type="caution">
    <text evidence="9">The sequence shown here is derived from an EMBL/GenBank/DDBJ whole genome shotgun (WGS) entry which is preliminary data.</text>
</comment>
<dbReference type="PROSITE" id="PS50110">
    <property type="entry name" value="RESPONSE_REGULATORY"/>
    <property type="match status" value="1"/>
</dbReference>
<evidence type="ECO:0000256" key="4">
    <source>
        <dbReference type="ARBA" id="ARBA00023125"/>
    </source>
</evidence>
<evidence type="ECO:0000256" key="6">
    <source>
        <dbReference type="PROSITE-ProRule" id="PRU00169"/>
    </source>
</evidence>
<evidence type="ECO:0000259" key="8">
    <source>
        <dbReference type="PROSITE" id="PS50110"/>
    </source>
</evidence>
<dbReference type="SMART" id="SM00421">
    <property type="entry name" value="HTH_LUXR"/>
    <property type="match status" value="1"/>
</dbReference>
<dbReference type="GO" id="GO:0006355">
    <property type="term" value="P:regulation of DNA-templated transcription"/>
    <property type="evidence" value="ECO:0007669"/>
    <property type="project" value="InterPro"/>
</dbReference>
<proteinExistence type="predicted"/>
<dbReference type="PRINTS" id="PR00038">
    <property type="entry name" value="HTHLUXR"/>
</dbReference>
<dbReference type="SUPFAM" id="SSF52172">
    <property type="entry name" value="CheY-like"/>
    <property type="match status" value="1"/>
</dbReference>
<reference evidence="9 10" key="1">
    <citation type="journal article" date="2018" name="ISME J.">
        <title>Endosymbiont genomes yield clues of tubeworm success.</title>
        <authorList>
            <person name="Li Y."/>
            <person name="Liles M.R."/>
            <person name="Halanych K.M."/>
        </authorList>
    </citation>
    <scope>NUCLEOTIDE SEQUENCE [LARGE SCALE GENOMIC DNA]</scope>
    <source>
        <strain evidence="9">A1464</strain>
    </source>
</reference>
<dbReference type="Pfam" id="PF00196">
    <property type="entry name" value="GerE"/>
    <property type="match status" value="1"/>
</dbReference>
<dbReference type="Proteomes" id="UP000254266">
    <property type="component" value="Unassembled WGS sequence"/>
</dbReference>
<dbReference type="InterPro" id="IPR000792">
    <property type="entry name" value="Tscrpt_reg_LuxR_C"/>
</dbReference>
<evidence type="ECO:0000313" key="10">
    <source>
        <dbReference type="Proteomes" id="UP000254266"/>
    </source>
</evidence>
<dbReference type="SMART" id="SM00448">
    <property type="entry name" value="REC"/>
    <property type="match status" value="1"/>
</dbReference>
<dbReference type="InterPro" id="IPR016032">
    <property type="entry name" value="Sig_transdc_resp-reg_C-effctor"/>
</dbReference>
<dbReference type="PANTHER" id="PTHR43214">
    <property type="entry name" value="TWO-COMPONENT RESPONSE REGULATOR"/>
    <property type="match status" value="1"/>
</dbReference>
<evidence type="ECO:0000256" key="3">
    <source>
        <dbReference type="ARBA" id="ARBA00023015"/>
    </source>
</evidence>